<dbReference type="RefSeq" id="WP_147962407.1">
    <property type="nucleotide sequence ID" value="NZ_CP120983.1"/>
</dbReference>
<keyword evidence="4" id="KW-1185">Reference proteome</keyword>
<feature type="region of interest" description="Disordered" evidence="1">
    <location>
        <begin position="23"/>
        <end position="44"/>
    </location>
</feature>
<evidence type="ECO:0000313" key="4">
    <source>
        <dbReference type="Proteomes" id="UP001224433"/>
    </source>
</evidence>
<proteinExistence type="predicted"/>
<dbReference type="Proteomes" id="UP001224433">
    <property type="component" value="Chromosome"/>
</dbReference>
<evidence type="ECO:0008006" key="5">
    <source>
        <dbReference type="Google" id="ProtNLM"/>
    </source>
</evidence>
<name>A0ABY9JJD3_9ACTN</name>
<organism evidence="3 4">
    <name type="scientific">Streptomyces glycanivorans</name>
    <dbReference type="NCBI Taxonomy" id="3033808"/>
    <lineage>
        <taxon>Bacteria</taxon>
        <taxon>Bacillati</taxon>
        <taxon>Actinomycetota</taxon>
        <taxon>Actinomycetes</taxon>
        <taxon>Kitasatosporales</taxon>
        <taxon>Streptomycetaceae</taxon>
        <taxon>Streptomyces</taxon>
    </lineage>
</organism>
<reference evidence="3 4" key="1">
    <citation type="submission" date="2023-03" db="EMBL/GenBank/DDBJ databases">
        <title>Isolation and description of six Streptomyces strains from soil environments, able to metabolize different microbial glucans.</title>
        <authorList>
            <person name="Widen T."/>
            <person name="Larsbrink J."/>
        </authorList>
    </citation>
    <scope>NUCLEOTIDE SEQUENCE [LARGE SCALE GENOMIC DNA]</scope>
    <source>
        <strain evidence="3 4">Alt3</strain>
    </source>
</reference>
<evidence type="ECO:0000313" key="3">
    <source>
        <dbReference type="EMBL" id="WLQ67818.1"/>
    </source>
</evidence>
<keyword evidence="2" id="KW-0732">Signal</keyword>
<feature type="chain" id="PRO_5046566489" description="Lipoprotein" evidence="2">
    <location>
        <begin position="25"/>
        <end position="142"/>
    </location>
</feature>
<dbReference type="PROSITE" id="PS51257">
    <property type="entry name" value="PROKAR_LIPOPROTEIN"/>
    <property type="match status" value="1"/>
</dbReference>
<evidence type="ECO:0000256" key="1">
    <source>
        <dbReference type="SAM" id="MobiDB-lite"/>
    </source>
</evidence>
<evidence type="ECO:0000256" key="2">
    <source>
        <dbReference type="SAM" id="SignalP"/>
    </source>
</evidence>
<accession>A0ABY9JJD3</accession>
<sequence length="142" mass="14694">MRRVAFIAPALLALSLSACTSGDAEPGEEADAKPASATSAGSSTLDLKLPKNAKYLIPETTGSGTKKIDPFLSEKDVYTVHVRCDGEGNLSLGDEATDPVQVKCGGPVAIGNIFVDEGAEQSLTVSPESEKTTWAIAIVEGK</sequence>
<feature type="signal peptide" evidence="2">
    <location>
        <begin position="1"/>
        <end position="24"/>
    </location>
</feature>
<gene>
    <name evidence="3" type="ORF">P8A20_31540</name>
</gene>
<protein>
    <recommendedName>
        <fullName evidence="5">Lipoprotein</fullName>
    </recommendedName>
</protein>
<dbReference type="EMBL" id="CP120983">
    <property type="protein sequence ID" value="WLQ67818.1"/>
    <property type="molecule type" value="Genomic_DNA"/>
</dbReference>